<keyword evidence="2" id="KW-1185">Reference proteome</keyword>
<evidence type="ECO:0000313" key="2">
    <source>
        <dbReference type="Proteomes" id="UP001596287"/>
    </source>
</evidence>
<dbReference type="Gene3D" id="3.90.930.1">
    <property type="match status" value="1"/>
</dbReference>
<dbReference type="InterPro" id="IPR011652">
    <property type="entry name" value="MORN_2"/>
</dbReference>
<dbReference type="PROSITE" id="PS51257">
    <property type="entry name" value="PROKAR_LIPOPROTEIN"/>
    <property type="match status" value="1"/>
</dbReference>
<evidence type="ECO:0008006" key="3">
    <source>
        <dbReference type="Google" id="ProtNLM"/>
    </source>
</evidence>
<evidence type="ECO:0000313" key="1">
    <source>
        <dbReference type="EMBL" id="MFC6096448.1"/>
    </source>
</evidence>
<protein>
    <recommendedName>
        <fullName evidence="3">MORN repeat protein</fullName>
    </recommendedName>
</protein>
<gene>
    <name evidence="1" type="ORF">ACFPVY_07290</name>
</gene>
<accession>A0ABW1PLE2</accession>
<proteinExistence type="predicted"/>
<reference evidence="2" key="1">
    <citation type="journal article" date="2019" name="Int. J. Syst. Evol. Microbiol.">
        <title>The Global Catalogue of Microorganisms (GCM) 10K type strain sequencing project: providing services to taxonomists for standard genome sequencing and annotation.</title>
        <authorList>
            <consortium name="The Broad Institute Genomics Platform"/>
            <consortium name="The Broad Institute Genome Sequencing Center for Infectious Disease"/>
            <person name="Wu L."/>
            <person name="Ma J."/>
        </authorList>
    </citation>
    <scope>NUCLEOTIDE SEQUENCE [LARGE SCALE GENOMIC DNA]</scope>
    <source>
        <strain evidence="2">CCUG 49679</strain>
    </source>
</reference>
<comment type="caution">
    <text evidence="1">The sequence shown here is derived from an EMBL/GenBank/DDBJ whole genome shotgun (WGS) entry which is preliminary data.</text>
</comment>
<name>A0ABW1PLE2_9FLAO</name>
<dbReference type="RefSeq" id="WP_379791320.1">
    <property type="nucleotide sequence ID" value="NZ_JBHSQB010000006.1"/>
</dbReference>
<dbReference type="EMBL" id="JBHSQB010000006">
    <property type="protein sequence ID" value="MFC6096448.1"/>
    <property type="molecule type" value="Genomic_DNA"/>
</dbReference>
<dbReference type="Pfam" id="PF07661">
    <property type="entry name" value="MORN_2"/>
    <property type="match status" value="3"/>
</dbReference>
<organism evidence="1 2">
    <name type="scientific">Flavobacterium qiangtangense</name>
    <dbReference type="NCBI Taxonomy" id="1442595"/>
    <lineage>
        <taxon>Bacteria</taxon>
        <taxon>Pseudomonadati</taxon>
        <taxon>Bacteroidota</taxon>
        <taxon>Flavobacteriia</taxon>
        <taxon>Flavobacteriales</taxon>
        <taxon>Flavobacteriaceae</taxon>
        <taxon>Flavobacterium</taxon>
    </lineage>
</organism>
<dbReference type="Proteomes" id="UP001596287">
    <property type="component" value="Unassembled WGS sequence"/>
</dbReference>
<sequence>MKTTLILFIIPFLFLVGCKTKSIEINKTNTVVEYYKNGNIKSVGNVYDFPKENYDFRTGLWSTFYENGKLKESGNYKLATYVECSVGGHVNGYYSYKFGEWIYFHENGNLKAKGIYKIGTKNIKTSCEGGDNINYGLVDNSWEFYDSNGNKINPTQSDIDKIQESSYISEWDMRKK</sequence>